<proteinExistence type="inferred from homology"/>
<evidence type="ECO:0000256" key="4">
    <source>
        <dbReference type="ARBA" id="ARBA00044955"/>
    </source>
</evidence>
<dbReference type="InterPro" id="IPR052210">
    <property type="entry name" value="LysM1-like"/>
</dbReference>
<comment type="caution">
    <text evidence="8">The sequence shown here is derived from an EMBL/GenBank/DDBJ whole genome shotgun (WGS) entry which is preliminary data.</text>
</comment>
<dbReference type="HOGENOM" id="CLU_010591_8_2_1"/>
<evidence type="ECO:0000313" key="9">
    <source>
        <dbReference type="Proteomes" id="UP000007115"/>
    </source>
</evidence>
<feature type="domain" description="LysM" evidence="7">
    <location>
        <begin position="390"/>
        <end position="436"/>
    </location>
</feature>
<dbReference type="GeneID" id="25788477"/>
<dbReference type="AlphaFoldDB" id="G9N6D5"/>
<dbReference type="PROSITE" id="PS51782">
    <property type="entry name" value="LYSM"/>
    <property type="match status" value="4"/>
</dbReference>
<dbReference type="RefSeq" id="XP_013952007.1">
    <property type="nucleotide sequence ID" value="XM_014096532.1"/>
</dbReference>
<keyword evidence="3" id="KW-0843">Virulence</keyword>
<feature type="domain" description="LysM" evidence="7">
    <location>
        <begin position="308"/>
        <end position="354"/>
    </location>
</feature>
<evidence type="ECO:0000256" key="3">
    <source>
        <dbReference type="ARBA" id="ARBA00023026"/>
    </source>
</evidence>
<accession>G9N6D5</accession>
<feature type="chain" id="PRO_5003524615" description="LysM domain-containing protein" evidence="6">
    <location>
        <begin position="20"/>
        <end position="439"/>
    </location>
</feature>
<dbReference type="PANTHER" id="PTHR34997:SF2">
    <property type="entry name" value="LYSM DOMAIN-CONTAINING PROTEIN-RELATED"/>
    <property type="match status" value="1"/>
</dbReference>
<keyword evidence="9" id="KW-1185">Reference proteome</keyword>
<name>G9N6D5_HYPVG</name>
<dbReference type="STRING" id="413071.G9N6D5"/>
<sequence>IMKAFSMLSASLAFHLTNAYLVNPPGAAAPGATSSCSGWVQQSYSLTCKLIEQLYGMTEAQFESWNPSVTLLGDGCNLISGLYYCVEVNFVTISVPPTVPPTSTTTRSATTTSKGNGITTPTPTQSGMVSNCNKFYQVVSGDGCFDIAAANNIALNDFYSWNPAVKTDCTGLFAGYYVCVGIIGTISSSASSTTTVKSTTTSSGGNGITTPTPTQTGMVKNCNKFYLVASGDSCPNIATANKIALNDFYAWNPAVKTDCTSLLAGYYVCVGVTVSSTTLVKSTTTSSGGNGIATPTPTQTGMIKNCNKFYLVASGDSCPNIATANKIALADFYSWNPAVKTDCTSLLAGYYVCVGVQGSTTTKSSTSTKSSTAIATPTPYQSGMTSNCRGFHLVVSGDSCSAIATAAGISLTNFYSWNPAVGTSCSSLWLGYYVCIAIK</sequence>
<dbReference type="SUPFAM" id="SSF54106">
    <property type="entry name" value="LysM domain"/>
    <property type="match status" value="4"/>
</dbReference>
<feature type="region of interest" description="Disordered" evidence="5">
    <location>
        <begin position="101"/>
        <end position="122"/>
    </location>
</feature>
<evidence type="ECO:0000256" key="5">
    <source>
        <dbReference type="SAM" id="MobiDB-lite"/>
    </source>
</evidence>
<evidence type="ECO:0000313" key="8">
    <source>
        <dbReference type="EMBL" id="EHK17814.1"/>
    </source>
</evidence>
<evidence type="ECO:0000256" key="6">
    <source>
        <dbReference type="SAM" id="SignalP"/>
    </source>
</evidence>
<feature type="non-terminal residue" evidence="8">
    <location>
        <position position="1"/>
    </location>
</feature>
<dbReference type="InterPro" id="IPR036779">
    <property type="entry name" value="LysM_dom_sf"/>
</dbReference>
<evidence type="ECO:0000259" key="7">
    <source>
        <dbReference type="PROSITE" id="PS51782"/>
    </source>
</evidence>
<dbReference type="GO" id="GO:0008061">
    <property type="term" value="F:chitin binding"/>
    <property type="evidence" value="ECO:0007669"/>
    <property type="project" value="UniProtKB-KW"/>
</dbReference>
<dbReference type="Proteomes" id="UP000007115">
    <property type="component" value="Unassembled WGS sequence"/>
</dbReference>
<reference evidence="8 9" key="1">
    <citation type="journal article" date="2011" name="Genome Biol.">
        <title>Comparative genome sequence analysis underscores mycoparasitism as the ancestral life style of Trichoderma.</title>
        <authorList>
            <person name="Kubicek C.P."/>
            <person name="Herrera-Estrella A."/>
            <person name="Seidl-Seiboth V."/>
            <person name="Martinez D.A."/>
            <person name="Druzhinina I.S."/>
            <person name="Thon M."/>
            <person name="Zeilinger S."/>
            <person name="Casas-Flores S."/>
            <person name="Horwitz B.A."/>
            <person name="Mukherjee P.K."/>
            <person name="Mukherjee M."/>
            <person name="Kredics L."/>
            <person name="Alcaraz L.D."/>
            <person name="Aerts A."/>
            <person name="Antal Z."/>
            <person name="Atanasova L."/>
            <person name="Cervantes-Badillo M.G."/>
            <person name="Challacombe J."/>
            <person name="Chertkov O."/>
            <person name="McCluskey K."/>
            <person name="Coulpier F."/>
            <person name="Deshpande N."/>
            <person name="von Doehren H."/>
            <person name="Ebbole D.J."/>
            <person name="Esquivel-Naranjo E.U."/>
            <person name="Fekete E."/>
            <person name="Flipphi M."/>
            <person name="Glaser F."/>
            <person name="Gomez-Rodriguez E.Y."/>
            <person name="Gruber S."/>
            <person name="Han C."/>
            <person name="Henrissat B."/>
            <person name="Hermosa R."/>
            <person name="Hernandez-Onate M."/>
            <person name="Karaffa L."/>
            <person name="Kosti I."/>
            <person name="Le Crom S."/>
            <person name="Lindquist E."/>
            <person name="Lucas S."/>
            <person name="Luebeck M."/>
            <person name="Luebeck P.S."/>
            <person name="Margeot A."/>
            <person name="Metz B."/>
            <person name="Misra M."/>
            <person name="Nevalainen H."/>
            <person name="Omann M."/>
            <person name="Packer N."/>
            <person name="Perrone G."/>
            <person name="Uresti-Rivera E.E."/>
            <person name="Salamov A."/>
            <person name="Schmoll M."/>
            <person name="Seiboth B."/>
            <person name="Shapiro H."/>
            <person name="Sukno S."/>
            <person name="Tamayo-Ramos J.A."/>
            <person name="Tisch D."/>
            <person name="Wiest A."/>
            <person name="Wilkinson H.H."/>
            <person name="Zhang M."/>
            <person name="Coutinho P.M."/>
            <person name="Kenerley C.M."/>
            <person name="Monte E."/>
            <person name="Baker S.E."/>
            <person name="Grigoriev I.V."/>
        </authorList>
    </citation>
    <scope>NUCLEOTIDE SEQUENCE [LARGE SCALE GENOMIC DNA]</scope>
    <source>
        <strain evidence="9">Gv29-8 / FGSC 10586</strain>
    </source>
</reference>
<dbReference type="CDD" id="cd00118">
    <property type="entry name" value="LysM"/>
    <property type="match status" value="4"/>
</dbReference>
<keyword evidence="2 6" id="KW-0732">Signal</keyword>
<dbReference type="Pfam" id="PF01476">
    <property type="entry name" value="LysM"/>
    <property type="match status" value="4"/>
</dbReference>
<feature type="compositionally biased region" description="Low complexity" evidence="5">
    <location>
        <begin position="101"/>
        <end position="113"/>
    </location>
</feature>
<dbReference type="VEuPathDB" id="FungiDB:TRIVIDRAFT_160204"/>
<dbReference type="InterPro" id="IPR018392">
    <property type="entry name" value="LysM"/>
</dbReference>
<dbReference type="OrthoDB" id="5985073at2759"/>
<feature type="signal peptide" evidence="6">
    <location>
        <begin position="1"/>
        <end position="19"/>
    </location>
</feature>
<dbReference type="EMBL" id="ABDF02000088">
    <property type="protein sequence ID" value="EHK17814.1"/>
    <property type="molecule type" value="Genomic_DNA"/>
</dbReference>
<dbReference type="InParanoid" id="G9N6D5"/>
<dbReference type="Gene3D" id="3.10.350.10">
    <property type="entry name" value="LysM domain"/>
    <property type="match status" value="5"/>
</dbReference>
<gene>
    <name evidence="8" type="ORF">TRIVIDRAFT_160204</name>
</gene>
<comment type="similarity">
    <text evidence="4">Belongs to the secreted LysM effector family.</text>
</comment>
<keyword evidence="1" id="KW-0147">Chitin-binding</keyword>
<feature type="domain" description="LysM" evidence="7">
    <location>
        <begin position="224"/>
        <end position="270"/>
    </location>
</feature>
<protein>
    <recommendedName>
        <fullName evidence="7">LysM domain-containing protein</fullName>
    </recommendedName>
</protein>
<dbReference type="PANTHER" id="PTHR34997">
    <property type="entry name" value="AM15"/>
    <property type="match status" value="1"/>
</dbReference>
<dbReference type="SMART" id="SM00257">
    <property type="entry name" value="LysM"/>
    <property type="match status" value="4"/>
</dbReference>
<organism evidence="8 9">
    <name type="scientific">Hypocrea virens (strain Gv29-8 / FGSC 10586)</name>
    <name type="common">Gliocladium virens</name>
    <name type="synonym">Trichoderma virens</name>
    <dbReference type="NCBI Taxonomy" id="413071"/>
    <lineage>
        <taxon>Eukaryota</taxon>
        <taxon>Fungi</taxon>
        <taxon>Dikarya</taxon>
        <taxon>Ascomycota</taxon>
        <taxon>Pezizomycotina</taxon>
        <taxon>Sordariomycetes</taxon>
        <taxon>Hypocreomycetidae</taxon>
        <taxon>Hypocreales</taxon>
        <taxon>Hypocreaceae</taxon>
        <taxon>Trichoderma</taxon>
    </lineage>
</organism>
<evidence type="ECO:0000256" key="1">
    <source>
        <dbReference type="ARBA" id="ARBA00022669"/>
    </source>
</evidence>
<feature type="domain" description="LysM" evidence="7">
    <location>
        <begin position="134"/>
        <end position="180"/>
    </location>
</feature>
<evidence type="ECO:0000256" key="2">
    <source>
        <dbReference type="ARBA" id="ARBA00022729"/>
    </source>
</evidence>
<dbReference type="eggNOG" id="KOG2806">
    <property type="taxonomic scope" value="Eukaryota"/>
</dbReference>